<dbReference type="SUPFAM" id="SSF51905">
    <property type="entry name" value="FAD/NAD(P)-binding domain"/>
    <property type="match status" value="1"/>
</dbReference>
<dbReference type="InterPro" id="IPR004099">
    <property type="entry name" value="Pyr_nucl-diS_OxRdtase_dimer"/>
</dbReference>
<evidence type="ECO:0000256" key="9">
    <source>
        <dbReference type="ARBA" id="ARBA00049142"/>
    </source>
</evidence>
<dbReference type="Gene3D" id="3.50.50.60">
    <property type="entry name" value="FAD/NAD(P)-binding domain"/>
    <property type="match status" value="2"/>
</dbReference>
<evidence type="ECO:0000259" key="16">
    <source>
        <dbReference type="Pfam" id="PF07992"/>
    </source>
</evidence>
<dbReference type="PANTHER" id="PTHR42737">
    <property type="entry name" value="GLUTATHIONE REDUCTASE"/>
    <property type="match status" value="1"/>
</dbReference>
<sequence>MTMSTFDYDLFVIGGGSGGVRAGRVAAESGARVALAEEFRMGGTCVIRGCVPKKLMVFASKFGPATGEARDWGWEMGDGTFDWSKFRPNLHAELSRLENIYRTNLARPGTDLYDARATLKDAHTVSLSNGQSYTAKHILVATGGRPFIPDLPGAEMGITSNEVFNLDRLPKKILIVGGGYIACEFACILNGLGTHVTQWHRGPQVLRGFDDEVRGHIAELMLAQGIDLRVGVSPRALERCDDGRIRVIGSDDHKVVVDEVLWATGRKPNSDGLGLEDLGVEIGERGEVVVDDYSQTAVPSIYAIGDVTDRINLTPVAIREGAAFVETVFKGNPTKPDHEMVASAVFTQPEYGTVGLTEEDARAQEPIDVYTATFRPMQKSFIDRQEKALFKLVVSQESQRVLGCHIVADGAGEMIQLAAVAVKMGATKADFDAAVAVHPTMAEEIVLMKSPTRSD</sequence>
<dbReference type="PANTHER" id="PTHR42737:SF2">
    <property type="entry name" value="GLUTATHIONE REDUCTASE"/>
    <property type="match status" value="1"/>
</dbReference>
<dbReference type="Proteomes" id="UP000002931">
    <property type="component" value="Unassembled WGS sequence"/>
</dbReference>
<dbReference type="PRINTS" id="PR00411">
    <property type="entry name" value="PNDRDTASEI"/>
</dbReference>
<keyword evidence="11" id="KW-0547">Nucleotide-binding</keyword>
<comment type="caution">
    <text evidence="17">The sequence shown here is derived from an EMBL/GenBank/DDBJ whole genome shotgun (WGS) entry which is preliminary data.</text>
</comment>
<evidence type="ECO:0000256" key="11">
    <source>
        <dbReference type="PIRSR" id="PIRSR000350-3"/>
    </source>
</evidence>
<dbReference type="EC" id="1.8.1.7" evidence="14"/>
<evidence type="ECO:0000256" key="12">
    <source>
        <dbReference type="PIRSR" id="PIRSR000350-4"/>
    </source>
</evidence>
<feature type="disulfide bond" description="Redox-active" evidence="12">
    <location>
        <begin position="45"/>
        <end position="50"/>
    </location>
</feature>
<gene>
    <name evidence="17" type="ORF">RB2654_05742</name>
</gene>
<dbReference type="InterPro" id="IPR046952">
    <property type="entry name" value="GSHR/TRXR-like"/>
</dbReference>
<comment type="cofactor">
    <cofactor evidence="11">
        <name>FAD</name>
        <dbReference type="ChEBI" id="CHEBI:57692"/>
    </cofactor>
    <text evidence="11">Binds 1 FAD per subunit.</text>
</comment>
<dbReference type="Gene3D" id="3.30.390.30">
    <property type="match status" value="1"/>
</dbReference>
<dbReference type="STRING" id="314271.RB2654_05742"/>
<keyword evidence="3 13" id="KW-0285">Flavoprotein</keyword>
<evidence type="ECO:0000256" key="1">
    <source>
        <dbReference type="ARBA" id="ARBA00007532"/>
    </source>
</evidence>
<organism evidence="17 18">
    <name type="scientific">Maritimibacter alkaliphilus HTCC2654</name>
    <dbReference type="NCBI Taxonomy" id="314271"/>
    <lineage>
        <taxon>Bacteria</taxon>
        <taxon>Pseudomonadati</taxon>
        <taxon>Pseudomonadota</taxon>
        <taxon>Alphaproteobacteria</taxon>
        <taxon>Rhodobacterales</taxon>
        <taxon>Roseobacteraceae</taxon>
        <taxon>Maritimibacter</taxon>
    </lineage>
</organism>
<dbReference type="GO" id="GO:0004362">
    <property type="term" value="F:glutathione-disulfide reductase (NADPH) activity"/>
    <property type="evidence" value="ECO:0007669"/>
    <property type="project" value="UniProtKB-EC"/>
</dbReference>
<dbReference type="SUPFAM" id="SSF55424">
    <property type="entry name" value="FAD/NAD-linked reductases, dimerisation (C-terminal) domain"/>
    <property type="match status" value="1"/>
</dbReference>
<accession>A3VLW4</accession>
<evidence type="ECO:0000256" key="7">
    <source>
        <dbReference type="ARBA" id="ARBA00023157"/>
    </source>
</evidence>
<dbReference type="GO" id="GO:0050660">
    <property type="term" value="F:flavin adenine dinucleotide binding"/>
    <property type="evidence" value="ECO:0007669"/>
    <property type="project" value="InterPro"/>
</dbReference>
<evidence type="ECO:0000313" key="18">
    <source>
        <dbReference type="Proteomes" id="UP000002931"/>
    </source>
</evidence>
<keyword evidence="11" id="KW-0520">NAD</keyword>
<dbReference type="InterPro" id="IPR001100">
    <property type="entry name" value="Pyr_nuc-diS_OxRdtase"/>
</dbReference>
<name>A3VLW4_9RHOB</name>
<dbReference type="PROSITE" id="PS00076">
    <property type="entry name" value="PYRIDINE_REDOX_1"/>
    <property type="match status" value="1"/>
</dbReference>
<reference evidence="17 18" key="1">
    <citation type="journal article" date="2010" name="J. Bacteriol.">
        <title>Genome sequences of Pelagibaca bermudensis HTCC2601T and Maritimibacter alkaliphilus HTCC2654T, the type strains of two marine Roseobacter genera.</title>
        <authorList>
            <person name="Thrash J.C."/>
            <person name="Cho J.C."/>
            <person name="Ferriera S."/>
            <person name="Johnson J."/>
            <person name="Vergin K.L."/>
            <person name="Giovannoni S.J."/>
        </authorList>
    </citation>
    <scope>NUCLEOTIDE SEQUENCE [LARGE SCALE GENOMIC DNA]</scope>
    <source>
        <strain evidence="17 18">HTCC2654</strain>
    </source>
</reference>
<feature type="domain" description="Pyridine nucleotide-disulphide oxidoreductase dimerisation" evidence="15">
    <location>
        <begin position="341"/>
        <end position="447"/>
    </location>
</feature>
<dbReference type="HOGENOM" id="CLU_016755_2_1_5"/>
<comment type="function">
    <text evidence="14">Catalyzes the reduction of glutathione disulfide (GSSG) to reduced glutathione (GSH).</text>
</comment>
<dbReference type="NCBIfam" id="NF004776">
    <property type="entry name" value="PRK06116.1"/>
    <property type="match status" value="1"/>
</dbReference>
<feature type="binding site" evidence="11">
    <location>
        <position position="306"/>
    </location>
    <ligand>
        <name>FAD</name>
        <dbReference type="ChEBI" id="CHEBI:57692"/>
    </ligand>
</feature>
<protein>
    <recommendedName>
        <fullName evidence="14">Glutathione reductase</fullName>
        <shortName evidence="14">GRase</shortName>
        <ecNumber evidence="14">1.8.1.7</ecNumber>
    </recommendedName>
</protein>
<comment type="catalytic activity">
    <reaction evidence="9 14">
        <text>2 glutathione + NADP(+) = glutathione disulfide + NADPH + H(+)</text>
        <dbReference type="Rhea" id="RHEA:11740"/>
        <dbReference type="ChEBI" id="CHEBI:15378"/>
        <dbReference type="ChEBI" id="CHEBI:57783"/>
        <dbReference type="ChEBI" id="CHEBI:57925"/>
        <dbReference type="ChEBI" id="CHEBI:58297"/>
        <dbReference type="ChEBI" id="CHEBI:58349"/>
        <dbReference type="EC" id="1.8.1.7"/>
    </reaction>
</comment>
<keyword evidence="5 14" id="KW-0521">NADP</keyword>
<evidence type="ECO:0000256" key="6">
    <source>
        <dbReference type="ARBA" id="ARBA00023002"/>
    </source>
</evidence>
<dbReference type="GO" id="GO:0045454">
    <property type="term" value="P:cell redox homeostasis"/>
    <property type="evidence" value="ECO:0007669"/>
    <property type="project" value="InterPro"/>
</dbReference>
<dbReference type="InterPro" id="IPR012999">
    <property type="entry name" value="Pyr_OxRdtase_I_AS"/>
</dbReference>
<keyword evidence="18" id="KW-1185">Reference proteome</keyword>
<comment type="similarity">
    <text evidence="1 13">Belongs to the class-I pyridine nucleotide-disulfide oxidoreductase family.</text>
</comment>
<dbReference type="Pfam" id="PF02852">
    <property type="entry name" value="Pyr_redox_dim"/>
    <property type="match status" value="1"/>
</dbReference>
<evidence type="ECO:0000256" key="14">
    <source>
        <dbReference type="RuleBase" id="RU365040"/>
    </source>
</evidence>
<evidence type="ECO:0000256" key="2">
    <source>
        <dbReference type="ARBA" id="ARBA00011738"/>
    </source>
</evidence>
<dbReference type="EMBL" id="AAMT01000025">
    <property type="protein sequence ID" value="EAQ10799.1"/>
    <property type="molecule type" value="Genomic_DNA"/>
</dbReference>
<evidence type="ECO:0000256" key="5">
    <source>
        <dbReference type="ARBA" id="ARBA00022857"/>
    </source>
</evidence>
<dbReference type="Pfam" id="PF07992">
    <property type="entry name" value="Pyr_redox_2"/>
    <property type="match status" value="1"/>
</dbReference>
<dbReference type="GO" id="GO:0050661">
    <property type="term" value="F:NADP binding"/>
    <property type="evidence" value="ECO:0007669"/>
    <property type="project" value="InterPro"/>
</dbReference>
<keyword evidence="6 13" id="KW-0560">Oxidoreductase</keyword>
<evidence type="ECO:0000256" key="13">
    <source>
        <dbReference type="RuleBase" id="RU003691"/>
    </source>
</evidence>
<dbReference type="InterPro" id="IPR006324">
    <property type="entry name" value="GSHR"/>
</dbReference>
<dbReference type="AlphaFoldDB" id="A3VLW4"/>
<dbReference type="NCBIfam" id="TIGR01424">
    <property type="entry name" value="gluta_reduc_2"/>
    <property type="match status" value="1"/>
</dbReference>
<evidence type="ECO:0000313" key="17">
    <source>
        <dbReference type="EMBL" id="EAQ10799.1"/>
    </source>
</evidence>
<keyword evidence="8 13" id="KW-0676">Redox-active center</keyword>
<dbReference type="GO" id="GO:0006749">
    <property type="term" value="P:glutathione metabolic process"/>
    <property type="evidence" value="ECO:0007669"/>
    <property type="project" value="InterPro"/>
</dbReference>
<evidence type="ECO:0000256" key="3">
    <source>
        <dbReference type="ARBA" id="ARBA00022630"/>
    </source>
</evidence>
<dbReference type="InterPro" id="IPR023753">
    <property type="entry name" value="FAD/NAD-binding_dom"/>
</dbReference>
<dbReference type="GO" id="GO:0034599">
    <property type="term" value="P:cellular response to oxidative stress"/>
    <property type="evidence" value="ECO:0007669"/>
    <property type="project" value="TreeGrafter"/>
</dbReference>
<keyword evidence="4 11" id="KW-0274">FAD</keyword>
<feature type="domain" description="FAD/NAD(P)-binding" evidence="16">
    <location>
        <begin position="8"/>
        <end position="321"/>
    </location>
</feature>
<evidence type="ECO:0000256" key="10">
    <source>
        <dbReference type="PIRSR" id="PIRSR000350-2"/>
    </source>
</evidence>
<dbReference type="eggNOG" id="COG1249">
    <property type="taxonomic scope" value="Bacteria"/>
</dbReference>
<dbReference type="PIRSF" id="PIRSF000350">
    <property type="entry name" value="Mercury_reductase_MerA"/>
    <property type="match status" value="1"/>
</dbReference>
<comment type="subunit">
    <text evidence="2">Homodimer.</text>
</comment>
<dbReference type="InterPro" id="IPR016156">
    <property type="entry name" value="FAD/NAD-linked_Rdtase_dimer_sf"/>
</dbReference>
<feature type="active site" description="Proton acceptor" evidence="10">
    <location>
        <position position="438"/>
    </location>
</feature>
<dbReference type="GO" id="GO:0005829">
    <property type="term" value="C:cytosol"/>
    <property type="evidence" value="ECO:0007669"/>
    <property type="project" value="TreeGrafter"/>
</dbReference>
<evidence type="ECO:0000259" key="15">
    <source>
        <dbReference type="Pfam" id="PF02852"/>
    </source>
</evidence>
<evidence type="ECO:0000256" key="8">
    <source>
        <dbReference type="ARBA" id="ARBA00023284"/>
    </source>
</evidence>
<dbReference type="InterPro" id="IPR036188">
    <property type="entry name" value="FAD/NAD-bd_sf"/>
</dbReference>
<keyword evidence="7" id="KW-1015">Disulfide bond</keyword>
<dbReference type="PRINTS" id="PR00368">
    <property type="entry name" value="FADPNR"/>
</dbReference>
<feature type="binding site" evidence="11">
    <location>
        <position position="54"/>
    </location>
    <ligand>
        <name>FAD</name>
        <dbReference type="ChEBI" id="CHEBI:57692"/>
    </ligand>
</feature>
<proteinExistence type="inferred from homology"/>
<feature type="binding site" evidence="11">
    <location>
        <begin position="177"/>
        <end position="184"/>
    </location>
    <ligand>
        <name>NAD(+)</name>
        <dbReference type="ChEBI" id="CHEBI:57540"/>
    </ligand>
</feature>
<feature type="binding site" evidence="11">
    <location>
        <position position="265"/>
    </location>
    <ligand>
        <name>NAD(+)</name>
        <dbReference type="ChEBI" id="CHEBI:57540"/>
    </ligand>
</feature>
<evidence type="ECO:0000256" key="4">
    <source>
        <dbReference type="ARBA" id="ARBA00022827"/>
    </source>
</evidence>